<evidence type="ECO:0000256" key="1">
    <source>
        <dbReference type="ARBA" id="ARBA00022729"/>
    </source>
</evidence>
<dbReference type="PANTHER" id="PTHR30069">
    <property type="entry name" value="TONB-DEPENDENT OUTER MEMBRANE RECEPTOR"/>
    <property type="match status" value="1"/>
</dbReference>
<dbReference type="InterPro" id="IPR037066">
    <property type="entry name" value="Plug_dom_sf"/>
</dbReference>
<proteinExistence type="predicted"/>
<dbReference type="GO" id="GO:0015344">
    <property type="term" value="F:siderophore uptake transmembrane transporter activity"/>
    <property type="evidence" value="ECO:0007669"/>
    <property type="project" value="TreeGrafter"/>
</dbReference>
<dbReference type="SUPFAM" id="SSF49464">
    <property type="entry name" value="Carboxypeptidase regulatory domain-like"/>
    <property type="match status" value="1"/>
</dbReference>
<dbReference type="Gene3D" id="2.60.40.1120">
    <property type="entry name" value="Carboxypeptidase-like, regulatory domain"/>
    <property type="match status" value="1"/>
</dbReference>
<name>A0A3B1BEP7_9ZZZZ</name>
<dbReference type="SUPFAM" id="SSF56935">
    <property type="entry name" value="Porins"/>
    <property type="match status" value="1"/>
</dbReference>
<dbReference type="InterPro" id="IPR012910">
    <property type="entry name" value="Plug_dom"/>
</dbReference>
<evidence type="ECO:0000259" key="2">
    <source>
        <dbReference type="Pfam" id="PF07715"/>
    </source>
</evidence>
<evidence type="ECO:0000313" key="3">
    <source>
        <dbReference type="EMBL" id="VAX16589.1"/>
    </source>
</evidence>
<dbReference type="InterPro" id="IPR039426">
    <property type="entry name" value="TonB-dep_rcpt-like"/>
</dbReference>
<gene>
    <name evidence="3" type="ORF">MNBD_IGNAVI01-2525</name>
</gene>
<dbReference type="InterPro" id="IPR008969">
    <property type="entry name" value="CarboxyPept-like_regulatory"/>
</dbReference>
<dbReference type="GO" id="GO:0044718">
    <property type="term" value="P:siderophore transmembrane transport"/>
    <property type="evidence" value="ECO:0007669"/>
    <property type="project" value="TreeGrafter"/>
</dbReference>
<dbReference type="PANTHER" id="PTHR30069:SF29">
    <property type="entry name" value="HEMOGLOBIN AND HEMOGLOBIN-HAPTOGLOBIN-BINDING PROTEIN 1-RELATED"/>
    <property type="match status" value="1"/>
</dbReference>
<dbReference type="EMBL" id="UOGD01000053">
    <property type="protein sequence ID" value="VAX16589.1"/>
    <property type="molecule type" value="Genomic_DNA"/>
</dbReference>
<dbReference type="Pfam" id="PF07715">
    <property type="entry name" value="Plug"/>
    <property type="match status" value="1"/>
</dbReference>
<dbReference type="Gene3D" id="2.170.130.10">
    <property type="entry name" value="TonB-dependent receptor, plug domain"/>
    <property type="match status" value="1"/>
</dbReference>
<feature type="non-terminal residue" evidence="3">
    <location>
        <position position="594"/>
    </location>
</feature>
<keyword evidence="3" id="KW-0675">Receptor</keyword>
<keyword evidence="1" id="KW-0732">Signal</keyword>
<dbReference type="AlphaFoldDB" id="A0A3B1BEP7"/>
<protein>
    <submittedName>
        <fullName evidence="3">TonB-dependent receptor</fullName>
    </submittedName>
</protein>
<dbReference type="Pfam" id="PF13715">
    <property type="entry name" value="CarbopepD_reg_2"/>
    <property type="match status" value="1"/>
</dbReference>
<accession>A0A3B1BEP7</accession>
<sequence>MMKIYKTLVLMLMLSSVLLAQKYTLSGTVTSKESGEKLVGANVFVKGTTMGAASDENGNYKIPSLKAGTYTVVCSYIGFETVEENINLTNNMELNFSLKDYQFSLNVTVLAERAKERETPVAFTNIDKKQMEQQLGSRDIPLILNTTPSVYATAQGGGAGDARINIRGFDQKNIAIMINGVPVNDMENGWVYWSNWDGLGDATSSIQVQRGLSAINLATPSIGGTMNIISDPTSQKYGIYLKQEFGTAGFLKTTFTASSGKMGKFSFNINAVKKTGNGLIDKTWTDAWAYYAGLSYELNKNNRLELYALGAPQRHGQNLYKQNAAAYSHDFAKNELGYSDSDLTSVYEKGRFYNQNWAPVDPSYTGKQWWNEGEGSRYSPDFINERENFFHKPIVNLNWYSQFSKKFSLYTTAYWSGGHGGGTGTYGSLVRQPAVPGNAWYKSPPWSWDWNATIDRNKNNTDSTGADLGSRGILRNSRNNQWTVGLISKAYWKVDDNWKTSFGIDWRKAEIDHFREVRDLLGGSYYLYTGNQFDTPDQQKKGLGDKIAYYNTNTVDWFGTYLQAEYSKDKVSAYGTFGWSMITYGYTNHFRTQD</sequence>
<reference evidence="3" key="1">
    <citation type="submission" date="2018-06" db="EMBL/GenBank/DDBJ databases">
        <authorList>
            <person name="Zhirakovskaya E."/>
        </authorList>
    </citation>
    <scope>NUCLEOTIDE SEQUENCE</scope>
</reference>
<feature type="domain" description="TonB-dependent receptor plug" evidence="2">
    <location>
        <begin position="116"/>
        <end position="225"/>
    </location>
</feature>
<organism evidence="3">
    <name type="scientific">hydrothermal vent metagenome</name>
    <dbReference type="NCBI Taxonomy" id="652676"/>
    <lineage>
        <taxon>unclassified sequences</taxon>
        <taxon>metagenomes</taxon>
        <taxon>ecological metagenomes</taxon>
    </lineage>
</organism>
<dbReference type="GO" id="GO:0009279">
    <property type="term" value="C:cell outer membrane"/>
    <property type="evidence" value="ECO:0007669"/>
    <property type="project" value="TreeGrafter"/>
</dbReference>